<evidence type="ECO:0000313" key="4">
    <source>
        <dbReference type="EMBL" id="SDX04887.1"/>
    </source>
</evidence>
<evidence type="ECO:0000256" key="2">
    <source>
        <dbReference type="ARBA" id="ARBA00023002"/>
    </source>
</evidence>
<comment type="caution">
    <text evidence="4">The sequence shown here is derived from an EMBL/GenBank/DDBJ whole genome shotgun (WGS) entry which is preliminary data.</text>
</comment>
<name>A0A1H2YI77_ACIFE</name>
<evidence type="ECO:0000259" key="3">
    <source>
        <dbReference type="Pfam" id="PF00724"/>
    </source>
</evidence>
<accession>A0A1H2YI77</accession>
<dbReference type="PANTHER" id="PTHR43656">
    <property type="entry name" value="BINDING OXIDOREDUCTASE, PUTATIVE (AFU_ORTHOLOGUE AFUA_2G08260)-RELATED"/>
    <property type="match status" value="1"/>
</dbReference>
<dbReference type="GO" id="GO:0010181">
    <property type="term" value="F:FMN binding"/>
    <property type="evidence" value="ECO:0007669"/>
    <property type="project" value="InterPro"/>
</dbReference>
<keyword evidence="2" id="KW-0560">Oxidoreductase</keyword>
<sequence length="336" mass="36286">MHHPLLHQPIQLGSLTLKNRLVLPPMATEKSDKGQVTQALVDYYGDMARSGPALIIQEHCFISPEGRASAHQIAFDETADLAGLKQLTSAVHEHRVPILAQLSHAGSAAHQAMTGLEPIGPSAVLNPARTASAYGQPEQPRPMTEEDIRRVRDAFAAAALRAREAGYDGVEIHAAHGYLLNQFYSPLTNRRTDAYTGSTLEGRTRFLVEVIQAVRSSLPRDFVVTLRLGGGDYMEGGSRPEELPQAVEYLQQAGLDGISLSGGLCIFFRPGHPEAGYFAELSRAAKETARIPVLLTGGITTGEQAEQFLATGQADLIGLGRAALKDHQVFRKILGE</sequence>
<dbReference type="SUPFAM" id="SSF51395">
    <property type="entry name" value="FMN-linked oxidoreductases"/>
    <property type="match status" value="1"/>
</dbReference>
<dbReference type="Gene3D" id="3.20.20.70">
    <property type="entry name" value="Aldolase class I"/>
    <property type="match status" value="1"/>
</dbReference>
<dbReference type="AlphaFoldDB" id="A0A1H2YI77"/>
<dbReference type="InterPro" id="IPR051799">
    <property type="entry name" value="NADH_flavin_oxidoreductase"/>
</dbReference>
<proteinExistence type="predicted"/>
<keyword evidence="1" id="KW-0285">Flavoprotein</keyword>
<dbReference type="CDD" id="cd02803">
    <property type="entry name" value="OYE_like_FMN_family"/>
    <property type="match status" value="1"/>
</dbReference>
<gene>
    <name evidence="4" type="ORF">SAMN05216495_11154</name>
</gene>
<dbReference type="PANTHER" id="PTHR43656:SF2">
    <property type="entry name" value="BINDING OXIDOREDUCTASE, PUTATIVE (AFU_ORTHOLOGUE AFUA_2G08260)-RELATED"/>
    <property type="match status" value="1"/>
</dbReference>
<dbReference type="InterPro" id="IPR001155">
    <property type="entry name" value="OxRdtase_FMN_N"/>
</dbReference>
<dbReference type="Proteomes" id="UP000182379">
    <property type="component" value="Unassembled WGS sequence"/>
</dbReference>
<dbReference type="Pfam" id="PF00724">
    <property type="entry name" value="Oxidored_FMN"/>
    <property type="match status" value="1"/>
</dbReference>
<dbReference type="GO" id="GO:0016491">
    <property type="term" value="F:oxidoreductase activity"/>
    <property type="evidence" value="ECO:0007669"/>
    <property type="project" value="UniProtKB-KW"/>
</dbReference>
<feature type="domain" description="NADH:flavin oxidoreductase/NADH oxidase N-terminal" evidence="3">
    <location>
        <begin position="6"/>
        <end position="333"/>
    </location>
</feature>
<dbReference type="RefSeq" id="WP_074706738.1">
    <property type="nucleotide sequence ID" value="NZ_DBEZMR010000110.1"/>
</dbReference>
<reference evidence="4 5" key="1">
    <citation type="submission" date="2016-10" db="EMBL/GenBank/DDBJ databases">
        <authorList>
            <person name="Varghese N."/>
            <person name="Submissions S."/>
        </authorList>
    </citation>
    <scope>NUCLEOTIDE SEQUENCE [LARGE SCALE GENOMIC DNA]</scope>
    <source>
        <strain evidence="4 5">WCC6</strain>
    </source>
</reference>
<organism evidence="4 5">
    <name type="scientific">Acidaminococcus fermentans</name>
    <dbReference type="NCBI Taxonomy" id="905"/>
    <lineage>
        <taxon>Bacteria</taxon>
        <taxon>Bacillati</taxon>
        <taxon>Bacillota</taxon>
        <taxon>Negativicutes</taxon>
        <taxon>Acidaminococcales</taxon>
        <taxon>Acidaminococcaceae</taxon>
        <taxon>Acidaminococcus</taxon>
    </lineage>
</organism>
<evidence type="ECO:0000313" key="5">
    <source>
        <dbReference type="Proteomes" id="UP000182379"/>
    </source>
</evidence>
<dbReference type="EMBL" id="FNOP01000011">
    <property type="protein sequence ID" value="SDX04887.1"/>
    <property type="molecule type" value="Genomic_DNA"/>
</dbReference>
<evidence type="ECO:0000256" key="1">
    <source>
        <dbReference type="ARBA" id="ARBA00022630"/>
    </source>
</evidence>
<dbReference type="InterPro" id="IPR013785">
    <property type="entry name" value="Aldolase_TIM"/>
</dbReference>
<protein>
    <submittedName>
        <fullName evidence="4">2,4-dienoyl-CoA reductase</fullName>
    </submittedName>
</protein>